<evidence type="ECO:0000313" key="3">
    <source>
        <dbReference type="EMBL" id="KTB44413.1"/>
    </source>
</evidence>
<evidence type="ECO:0008006" key="5">
    <source>
        <dbReference type="Google" id="ProtNLM"/>
    </source>
</evidence>
<name>A0A0W0G754_MONRR</name>
<feature type="domain" description="Cellulose-binding Sde182 C-terminal" evidence="2">
    <location>
        <begin position="362"/>
        <end position="458"/>
    </location>
</feature>
<sequence>MTSPADRNRIFILTDINNEPDDAESFCRFLLYSNLFDLEGVVATTSTWLRASTHADQLIAIIKAYGEVLPNLNAHAKGYPATDFLLSKVGSGLPVYGFEGVGEGKDSDGSNRLIEAVDKDDTDGRPVWVLLWGGASVLAQALWKVSNTRKPEEVEKTTQVFGYGPPFQNSSTSSVFTDGTSTRLVRVNYMENRAQLSERIATWCGISGDVYYNLPGADTTLVTQDWVRKHIQIGPFGKMYPMFLFIMEGDTPTFLYLIPNGLGVPEHPSFGSWGGRYKFIDEKSRVYSDAIDRVISKVDGKLYTSNQATIWRWREAFQNDFAARMEWTLTPNFKACNHEPIPIVNGSSGTLPIRISAKVGETITIDASQSYDPDGDEITFHWFQYKEPTCVQHNVEAELPDFEMHGTERAPILRVTMPKTVKFCHLYREAKRDYHIILEVEDSGIPKLTRYRRIIITVHE</sequence>
<proteinExistence type="predicted"/>
<comment type="caution">
    <text evidence="3">The sequence shown here is derived from an EMBL/GenBank/DDBJ whole genome shotgun (WGS) entry which is preliminary data.</text>
</comment>
<dbReference type="EMBL" id="LATX01000931">
    <property type="protein sequence ID" value="KTB44413.1"/>
    <property type="molecule type" value="Genomic_DNA"/>
</dbReference>
<dbReference type="eggNOG" id="ENOG502QXBB">
    <property type="taxonomic scope" value="Eukaryota"/>
</dbReference>
<reference evidence="3 4" key="1">
    <citation type="submission" date="2015-12" db="EMBL/GenBank/DDBJ databases">
        <title>Draft genome sequence of Moniliophthora roreri, the causal agent of frosty pod rot of cacao.</title>
        <authorList>
            <person name="Aime M.C."/>
            <person name="Diaz-Valderrama J.R."/>
            <person name="Kijpornyongpan T."/>
            <person name="Phillips-Mora W."/>
        </authorList>
    </citation>
    <scope>NUCLEOTIDE SEQUENCE [LARGE SCALE GENOMIC DNA]</scope>
    <source>
        <strain evidence="3 4">MCA 2952</strain>
    </source>
</reference>
<dbReference type="Pfam" id="PF07632">
    <property type="entry name" value="Sde182_NH-like"/>
    <property type="match status" value="1"/>
</dbReference>
<evidence type="ECO:0000313" key="4">
    <source>
        <dbReference type="Proteomes" id="UP000054988"/>
    </source>
</evidence>
<evidence type="ECO:0000259" key="2">
    <source>
        <dbReference type="Pfam" id="PF21027"/>
    </source>
</evidence>
<dbReference type="SUPFAM" id="SSF53590">
    <property type="entry name" value="Nucleoside hydrolase"/>
    <property type="match status" value="1"/>
</dbReference>
<dbReference type="InterPro" id="IPR048527">
    <property type="entry name" value="Sde182_C"/>
</dbReference>
<dbReference type="Pfam" id="PF21027">
    <property type="entry name" value="Sde0182_C"/>
    <property type="match status" value="1"/>
</dbReference>
<dbReference type="Gene3D" id="2.60.40.10">
    <property type="entry name" value="Immunoglobulins"/>
    <property type="match status" value="1"/>
</dbReference>
<dbReference type="Gene3D" id="3.90.245.10">
    <property type="entry name" value="Ribonucleoside hydrolase-like"/>
    <property type="match status" value="1"/>
</dbReference>
<accession>A0A0W0G754</accession>
<feature type="domain" description="Cellulose-binding Sde182 nucleoside hydrolase-like" evidence="1">
    <location>
        <begin position="9"/>
        <end position="277"/>
    </location>
</feature>
<dbReference type="Proteomes" id="UP000054988">
    <property type="component" value="Unassembled WGS sequence"/>
</dbReference>
<dbReference type="InterPro" id="IPR011483">
    <property type="entry name" value="Sde182_NH-like"/>
</dbReference>
<protein>
    <recommendedName>
        <fullName evidence="5">Cellulose-binding protein</fullName>
    </recommendedName>
</protein>
<dbReference type="InterPro" id="IPR036452">
    <property type="entry name" value="Ribo_hydro-like"/>
</dbReference>
<dbReference type="AlphaFoldDB" id="A0A0W0G754"/>
<organism evidence="3 4">
    <name type="scientific">Moniliophthora roreri</name>
    <name type="common">Frosty pod rot fungus</name>
    <name type="synonym">Monilia roreri</name>
    <dbReference type="NCBI Taxonomy" id="221103"/>
    <lineage>
        <taxon>Eukaryota</taxon>
        <taxon>Fungi</taxon>
        <taxon>Dikarya</taxon>
        <taxon>Basidiomycota</taxon>
        <taxon>Agaricomycotina</taxon>
        <taxon>Agaricomycetes</taxon>
        <taxon>Agaricomycetidae</taxon>
        <taxon>Agaricales</taxon>
        <taxon>Marasmiineae</taxon>
        <taxon>Marasmiaceae</taxon>
        <taxon>Moniliophthora</taxon>
    </lineage>
</organism>
<dbReference type="GO" id="GO:0016799">
    <property type="term" value="F:hydrolase activity, hydrolyzing N-glycosyl compounds"/>
    <property type="evidence" value="ECO:0007669"/>
    <property type="project" value="InterPro"/>
</dbReference>
<evidence type="ECO:0000259" key="1">
    <source>
        <dbReference type="Pfam" id="PF07632"/>
    </source>
</evidence>
<gene>
    <name evidence="3" type="ORF">WG66_3012</name>
</gene>
<dbReference type="InterPro" id="IPR013783">
    <property type="entry name" value="Ig-like_fold"/>
</dbReference>